<dbReference type="AlphaFoldDB" id="B0RIV4"/>
<feature type="compositionally biased region" description="Pro residues" evidence="1">
    <location>
        <begin position="1"/>
        <end position="10"/>
    </location>
</feature>
<protein>
    <recommendedName>
        <fullName evidence="2">Luciferase domain-containing protein</fullName>
    </recommendedName>
</protein>
<dbReference type="Pfam" id="PF17648">
    <property type="entry name" value="Luciferase"/>
    <property type="match status" value="1"/>
</dbReference>
<dbReference type="Proteomes" id="UP000001318">
    <property type="component" value="Chromosome"/>
</dbReference>
<evidence type="ECO:0000313" key="3">
    <source>
        <dbReference type="EMBL" id="CAQ02739.1"/>
    </source>
</evidence>
<dbReference type="GeneID" id="29471573"/>
<evidence type="ECO:0000313" key="4">
    <source>
        <dbReference type="Proteomes" id="UP000001318"/>
    </source>
</evidence>
<feature type="region of interest" description="Disordered" evidence="1">
    <location>
        <begin position="1"/>
        <end position="28"/>
    </location>
</feature>
<dbReference type="KEGG" id="cms:CMS2665"/>
<gene>
    <name evidence="3" type="ordered locus">CMS2665</name>
</gene>
<dbReference type="InterPro" id="IPR040841">
    <property type="entry name" value="Luciferase_dom"/>
</dbReference>
<keyword evidence="4" id="KW-1185">Reference proteome</keyword>
<dbReference type="EMBL" id="AM849034">
    <property type="protein sequence ID" value="CAQ02739.1"/>
    <property type="molecule type" value="Genomic_DNA"/>
</dbReference>
<dbReference type="eggNOG" id="COG0400">
    <property type="taxonomic scope" value="Bacteria"/>
</dbReference>
<name>B0RIV4_CLASE</name>
<sequence>MISTPRPGPRPTLSDEGPQRQLTDRATPELWGRLVARAFALPGVRESHSQVSPASSRGLFLEDRDEPIVPWTSLAPEGRLEPVHLHGVEDTSTHLCLPVARGAELTALGWATPHQYEDFGTEFLVYGPRDAAELDVVIGLIEESIAFARDPGDEQPAHLPAPEG</sequence>
<proteinExistence type="predicted"/>
<evidence type="ECO:0000256" key="1">
    <source>
        <dbReference type="SAM" id="MobiDB-lite"/>
    </source>
</evidence>
<feature type="domain" description="Luciferase" evidence="2">
    <location>
        <begin position="81"/>
        <end position="144"/>
    </location>
</feature>
<dbReference type="RefSeq" id="WP_012299913.1">
    <property type="nucleotide sequence ID" value="NC_010407.1"/>
</dbReference>
<accession>B0RIV4</accession>
<organism evidence="3 4">
    <name type="scientific">Clavibacter sepedonicus</name>
    <name type="common">Clavibacter michiganensis subsp. sepedonicus</name>
    <dbReference type="NCBI Taxonomy" id="31964"/>
    <lineage>
        <taxon>Bacteria</taxon>
        <taxon>Bacillati</taxon>
        <taxon>Actinomycetota</taxon>
        <taxon>Actinomycetes</taxon>
        <taxon>Micrococcales</taxon>
        <taxon>Microbacteriaceae</taxon>
        <taxon>Clavibacter</taxon>
    </lineage>
</organism>
<evidence type="ECO:0000259" key="2">
    <source>
        <dbReference type="Pfam" id="PF17648"/>
    </source>
</evidence>
<reference evidence="3 4" key="1">
    <citation type="journal article" date="2008" name="J. Bacteriol.">
        <title>Genome of the actinomycete plant pathogen Clavibacter michiganensis subsp. sepedonicus suggests recent niche adaptation.</title>
        <authorList>
            <person name="Bentley S.D."/>
            <person name="Corton C."/>
            <person name="Brown S.E."/>
            <person name="Barron A."/>
            <person name="Clark L."/>
            <person name="Doggett J."/>
            <person name="Harris B."/>
            <person name="Ormond D."/>
            <person name="Quail M.A."/>
            <person name="May G."/>
            <person name="Francis D."/>
            <person name="Knudson D."/>
            <person name="Parkhill J."/>
            <person name="Ishimaru C.A."/>
        </authorList>
    </citation>
    <scope>NUCLEOTIDE SEQUENCE [LARGE SCALE GENOMIC DNA]</scope>
    <source>
        <strain evidence="4">ATCC 33113 / DSM 20744 / JCM 9667 / LMG 2889 / ICMP 2535 / C-1</strain>
    </source>
</reference>
<dbReference type="HOGENOM" id="CLU_063954_4_0_11"/>